<dbReference type="AlphaFoldDB" id="A0A2S6MZ35"/>
<dbReference type="Proteomes" id="UP000239724">
    <property type="component" value="Unassembled WGS sequence"/>
</dbReference>
<evidence type="ECO:0008006" key="3">
    <source>
        <dbReference type="Google" id="ProtNLM"/>
    </source>
</evidence>
<accession>A0A2S6MZ35</accession>
<keyword evidence="2" id="KW-1185">Reference proteome</keyword>
<evidence type="ECO:0000313" key="1">
    <source>
        <dbReference type="EMBL" id="PPQ27612.1"/>
    </source>
</evidence>
<dbReference type="EMBL" id="NHRY01000255">
    <property type="protein sequence ID" value="PPQ27612.1"/>
    <property type="molecule type" value="Genomic_DNA"/>
</dbReference>
<proteinExistence type="predicted"/>
<protein>
    <recommendedName>
        <fullName evidence="3">Flagellar assembly protein FliH/Type III secretion system HrpE domain-containing protein</fullName>
    </recommendedName>
</protein>
<sequence length="215" mass="22801">MMSRRFIPPAIDALREGPRYEAACERAQAREEGFADGLRAGRQEGFATGVEQGEQQARAAYQAELEQLRVTYARQHTVGEVLMALEQLHAARAETRLALEAAARAVIAAALDVIFPTLLAQAAGQEIVALLGDAFRDRGSESLVVQAHPDTIAAIRKQGLDETGGLSLLADDTLAPGAVATAWSGGGFSFEPDALLAQVTALLSPDTPHTKAIDE</sequence>
<organism evidence="1 2">
    <name type="scientific">Rhodopila globiformis</name>
    <name type="common">Rhodopseudomonas globiformis</name>
    <dbReference type="NCBI Taxonomy" id="1071"/>
    <lineage>
        <taxon>Bacteria</taxon>
        <taxon>Pseudomonadati</taxon>
        <taxon>Pseudomonadota</taxon>
        <taxon>Alphaproteobacteria</taxon>
        <taxon>Acetobacterales</taxon>
        <taxon>Acetobacteraceae</taxon>
        <taxon>Rhodopila</taxon>
    </lineage>
</organism>
<dbReference type="OrthoDB" id="7277964at2"/>
<dbReference type="RefSeq" id="WP_104521881.1">
    <property type="nucleotide sequence ID" value="NZ_NHRY01000255.1"/>
</dbReference>
<name>A0A2S6MZ35_RHOGL</name>
<gene>
    <name evidence="1" type="ORF">CCS01_26725</name>
</gene>
<evidence type="ECO:0000313" key="2">
    <source>
        <dbReference type="Proteomes" id="UP000239724"/>
    </source>
</evidence>
<comment type="caution">
    <text evidence="1">The sequence shown here is derived from an EMBL/GenBank/DDBJ whole genome shotgun (WGS) entry which is preliminary data.</text>
</comment>
<reference evidence="1 2" key="1">
    <citation type="journal article" date="2018" name="Arch. Microbiol.">
        <title>New insights into the metabolic potential of the phototrophic purple bacterium Rhodopila globiformis DSM 161(T) from its draft genome sequence and evidence for a vanadium-dependent nitrogenase.</title>
        <authorList>
            <person name="Imhoff J.F."/>
            <person name="Rahn T."/>
            <person name="Kunzel S."/>
            <person name="Neulinger S.C."/>
        </authorList>
    </citation>
    <scope>NUCLEOTIDE SEQUENCE [LARGE SCALE GENOMIC DNA]</scope>
    <source>
        <strain evidence="1 2">DSM 161</strain>
    </source>
</reference>